<comment type="caution">
    <text evidence="9">The sequence shown here is derived from an EMBL/GenBank/DDBJ whole genome shotgun (WGS) entry which is preliminary data.</text>
</comment>
<dbReference type="Proteomes" id="UP000554482">
    <property type="component" value="Unassembled WGS sequence"/>
</dbReference>
<evidence type="ECO:0000256" key="3">
    <source>
        <dbReference type="ARBA" id="ARBA00022741"/>
    </source>
</evidence>
<dbReference type="GO" id="GO:0005524">
    <property type="term" value="F:ATP binding"/>
    <property type="evidence" value="ECO:0007669"/>
    <property type="project" value="UniProtKB-KW"/>
</dbReference>
<feature type="transmembrane region" description="Helical" evidence="7">
    <location>
        <begin position="39"/>
        <end position="59"/>
    </location>
</feature>
<feature type="compositionally biased region" description="Low complexity" evidence="6">
    <location>
        <begin position="246"/>
        <end position="267"/>
    </location>
</feature>
<dbReference type="PANTHER" id="PTHR27002">
    <property type="entry name" value="RECEPTOR-LIKE SERINE/THREONINE-PROTEIN KINASE SD1-8"/>
    <property type="match status" value="1"/>
</dbReference>
<keyword evidence="7" id="KW-1133">Transmembrane helix</keyword>
<dbReference type="AlphaFoldDB" id="A0A7J6VNN3"/>
<keyword evidence="2" id="KW-0808">Transferase</keyword>
<name>A0A7J6VNN3_THATH</name>
<dbReference type="OrthoDB" id="4062651at2759"/>
<proteinExistence type="predicted"/>
<organism evidence="9 10">
    <name type="scientific">Thalictrum thalictroides</name>
    <name type="common">Rue-anemone</name>
    <name type="synonym">Anemone thalictroides</name>
    <dbReference type="NCBI Taxonomy" id="46969"/>
    <lineage>
        <taxon>Eukaryota</taxon>
        <taxon>Viridiplantae</taxon>
        <taxon>Streptophyta</taxon>
        <taxon>Embryophyta</taxon>
        <taxon>Tracheophyta</taxon>
        <taxon>Spermatophyta</taxon>
        <taxon>Magnoliopsida</taxon>
        <taxon>Ranunculales</taxon>
        <taxon>Ranunculaceae</taxon>
        <taxon>Thalictroideae</taxon>
        <taxon>Thalictrum</taxon>
    </lineage>
</organism>
<protein>
    <submittedName>
        <fullName evidence="9">Cysteine-rich receptor-like protein kinase</fullName>
    </submittedName>
</protein>
<sequence>MALVKNFQNVVRGELEQGFFIPAVILGNGNRDNNTTRNVIIIVISIIIFVLLVIACIWISMRKRKQKTWNPLNVVENEVENSMEISTDAESLRFDFDTIKVATNEFSDANKLGKGGFGVVYKFSVKSDVFSFGVLVLEIISGQKNSHSFGNEDSVEYLLSYAWKNWKEGTHSKFIDPTLLDGSSSMSDILKCIHIGLLCVQEQVVDRPTMASIVNMLSGMSYTLKLPSEPAFFNIAPPTHQVGDRSTTTETESSMNEISITTLSGRE</sequence>
<feature type="domain" description="Serine-threonine/tyrosine-protein kinase catalytic" evidence="8">
    <location>
        <begin position="122"/>
        <end position="215"/>
    </location>
</feature>
<dbReference type="Pfam" id="PF07714">
    <property type="entry name" value="PK_Tyr_Ser-Thr"/>
    <property type="match status" value="1"/>
</dbReference>
<dbReference type="GO" id="GO:0004674">
    <property type="term" value="F:protein serine/threonine kinase activity"/>
    <property type="evidence" value="ECO:0007669"/>
    <property type="project" value="UniProtKB-KW"/>
</dbReference>
<evidence type="ECO:0000256" key="1">
    <source>
        <dbReference type="ARBA" id="ARBA00022527"/>
    </source>
</evidence>
<evidence type="ECO:0000256" key="6">
    <source>
        <dbReference type="SAM" id="MobiDB-lite"/>
    </source>
</evidence>
<evidence type="ECO:0000256" key="7">
    <source>
        <dbReference type="SAM" id="Phobius"/>
    </source>
</evidence>
<keyword evidence="10" id="KW-1185">Reference proteome</keyword>
<dbReference type="InterPro" id="IPR011009">
    <property type="entry name" value="Kinase-like_dom_sf"/>
</dbReference>
<keyword evidence="7" id="KW-0472">Membrane</keyword>
<dbReference type="Gene3D" id="1.10.510.10">
    <property type="entry name" value="Transferase(Phosphotransferase) domain 1"/>
    <property type="match status" value="1"/>
</dbReference>
<accession>A0A7J6VNN3</accession>
<reference evidence="9 10" key="1">
    <citation type="submission" date="2020-06" db="EMBL/GenBank/DDBJ databases">
        <title>Transcriptomic and genomic resources for Thalictrum thalictroides and T. hernandezii: Facilitating candidate gene discovery in an emerging model plant lineage.</title>
        <authorList>
            <person name="Arias T."/>
            <person name="Riano-Pachon D.M."/>
            <person name="Di Stilio V.S."/>
        </authorList>
    </citation>
    <scope>NUCLEOTIDE SEQUENCE [LARGE SCALE GENOMIC DNA]</scope>
    <source>
        <strain evidence="10">cv. WT478/WT964</strain>
        <tissue evidence="9">Leaves</tissue>
    </source>
</reference>
<evidence type="ECO:0000256" key="2">
    <source>
        <dbReference type="ARBA" id="ARBA00022679"/>
    </source>
</evidence>
<dbReference type="InterPro" id="IPR001245">
    <property type="entry name" value="Ser-Thr/Tyr_kinase_cat_dom"/>
</dbReference>
<dbReference type="SUPFAM" id="SSF56112">
    <property type="entry name" value="Protein kinase-like (PK-like)"/>
    <property type="match status" value="2"/>
</dbReference>
<dbReference type="PANTHER" id="PTHR27002:SF181">
    <property type="entry name" value="RECEPTOR-LIKE SERINE_THREONINE-PROTEIN KINASE"/>
    <property type="match status" value="1"/>
</dbReference>
<keyword evidence="7" id="KW-0812">Transmembrane</keyword>
<keyword evidence="1" id="KW-0723">Serine/threonine-protein kinase</keyword>
<evidence type="ECO:0000256" key="4">
    <source>
        <dbReference type="ARBA" id="ARBA00022777"/>
    </source>
</evidence>
<keyword evidence="4 9" id="KW-0418">Kinase</keyword>
<dbReference type="EMBL" id="JABWDY010030172">
    <property type="protein sequence ID" value="KAF5185805.1"/>
    <property type="molecule type" value="Genomic_DNA"/>
</dbReference>
<keyword evidence="9" id="KW-0675">Receptor</keyword>
<evidence type="ECO:0000313" key="9">
    <source>
        <dbReference type="EMBL" id="KAF5185805.1"/>
    </source>
</evidence>
<evidence type="ECO:0000313" key="10">
    <source>
        <dbReference type="Proteomes" id="UP000554482"/>
    </source>
</evidence>
<dbReference type="GO" id="GO:0005886">
    <property type="term" value="C:plasma membrane"/>
    <property type="evidence" value="ECO:0007669"/>
    <property type="project" value="TreeGrafter"/>
</dbReference>
<keyword evidence="3" id="KW-0547">Nucleotide-binding</keyword>
<keyword evidence="5" id="KW-0067">ATP-binding</keyword>
<gene>
    <name evidence="9" type="ORF">FRX31_024608</name>
</gene>
<evidence type="ECO:0000256" key="5">
    <source>
        <dbReference type="ARBA" id="ARBA00022840"/>
    </source>
</evidence>
<evidence type="ECO:0000259" key="8">
    <source>
        <dbReference type="Pfam" id="PF07714"/>
    </source>
</evidence>
<feature type="region of interest" description="Disordered" evidence="6">
    <location>
        <begin position="239"/>
        <end position="267"/>
    </location>
</feature>